<feature type="transmembrane region" description="Helical" evidence="1">
    <location>
        <begin position="458"/>
        <end position="478"/>
    </location>
</feature>
<feature type="transmembrane region" description="Helical" evidence="1">
    <location>
        <begin position="507"/>
        <end position="530"/>
    </location>
</feature>
<feature type="chain" id="PRO_5007292904" evidence="2">
    <location>
        <begin position="29"/>
        <end position="613"/>
    </location>
</feature>
<protein>
    <submittedName>
        <fullName evidence="3">Uncharacterized protein</fullName>
    </submittedName>
</protein>
<dbReference type="InParanoid" id="A0A136INI9"/>
<keyword evidence="2" id="KW-0732">Signal</keyword>
<dbReference type="OrthoDB" id="4784150at2759"/>
<name>A0A136INI9_9PEZI</name>
<keyword evidence="1" id="KW-0812">Transmembrane</keyword>
<feature type="signal peptide" evidence="2">
    <location>
        <begin position="1"/>
        <end position="28"/>
    </location>
</feature>
<dbReference type="Proteomes" id="UP000070501">
    <property type="component" value="Unassembled WGS sequence"/>
</dbReference>
<gene>
    <name evidence="3" type="ORF">Micbo1qcDRAFT_180205</name>
</gene>
<evidence type="ECO:0000313" key="3">
    <source>
        <dbReference type="EMBL" id="KXJ86219.1"/>
    </source>
</evidence>
<dbReference type="AlphaFoldDB" id="A0A136INI9"/>
<evidence type="ECO:0000313" key="4">
    <source>
        <dbReference type="Proteomes" id="UP000070501"/>
    </source>
</evidence>
<feature type="transmembrane region" description="Helical" evidence="1">
    <location>
        <begin position="542"/>
        <end position="564"/>
    </location>
</feature>
<reference evidence="4" key="1">
    <citation type="submission" date="2016-02" db="EMBL/GenBank/DDBJ databases">
        <title>Draft genome sequence of Microdochium bolleyi, a fungal endophyte of beachgrass.</title>
        <authorList>
            <consortium name="DOE Joint Genome Institute"/>
            <person name="David A.S."/>
            <person name="May G."/>
            <person name="Haridas S."/>
            <person name="Lim J."/>
            <person name="Wang M."/>
            <person name="Labutti K."/>
            <person name="Lipzen A."/>
            <person name="Barry K."/>
            <person name="Grigoriev I.V."/>
        </authorList>
    </citation>
    <scope>NUCLEOTIDE SEQUENCE [LARGE SCALE GENOMIC DNA]</scope>
    <source>
        <strain evidence="4">J235TASD1</strain>
    </source>
</reference>
<keyword evidence="4" id="KW-1185">Reference proteome</keyword>
<evidence type="ECO:0000256" key="1">
    <source>
        <dbReference type="SAM" id="Phobius"/>
    </source>
</evidence>
<evidence type="ECO:0000256" key="2">
    <source>
        <dbReference type="SAM" id="SignalP"/>
    </source>
</evidence>
<dbReference type="EMBL" id="KQ964270">
    <property type="protein sequence ID" value="KXJ86219.1"/>
    <property type="molecule type" value="Genomic_DNA"/>
</dbReference>
<keyword evidence="1" id="KW-0472">Membrane</keyword>
<proteinExistence type="predicted"/>
<sequence length="613" mass="66179">MVKFQAGSSTRLAFIIAVILSLAPAVSGAGNGTLAEIFQRPIMTRVWQYEHYALSASDGPDDASDRRSQRLDIAAVAAAIAGMKPSYVSSIVRLRYDVDLTDAMISDFTTIRSAVLAVSPNAKFDVELNMNPNTAKLRRWPDVSAITTKMAAIDSKLPVDGWWLDYYSGAARKKPEWLAAVSAYAQAKGQTVGGNIGGGRDGESWIIPEGADAVAFADAPSDTTGYGYGIDAAKLRATSAAIAAAAGSNSTALLGHLHCNPQDGFSSEPCVFMREWNATRRAAYVAQYWPQQQRELGGFTIMWPVFFPLCPGNFAYDATHDVVPQGSLGDGLPARADETVLVWCGSGDDFVYESNYDLNYAFNYESNHDYGYDIAITITVCFTDGGWWEQSGCAGIAGCIASGLGAGHVAGCALGLSRQSAASIVSLVMAQHAALLTAAHGAWRQSSLTGESNLLSSVLRMTPTVSLVALAALSALLAQRRSLQQQEQQGRHQQQQQASRDLEALRWLILSVWMLFNSTIYTAVVIWLLYSDFWGKPSLSAGGIWLVIPLAFSLNLPALCFDFLQLSPRAKPRAERQQEPGESELEEKTQDHDHLPFCIQGAHPQCCSGCDDC</sequence>
<keyword evidence="1" id="KW-1133">Transmembrane helix</keyword>
<organism evidence="3 4">
    <name type="scientific">Microdochium bolleyi</name>
    <dbReference type="NCBI Taxonomy" id="196109"/>
    <lineage>
        <taxon>Eukaryota</taxon>
        <taxon>Fungi</taxon>
        <taxon>Dikarya</taxon>
        <taxon>Ascomycota</taxon>
        <taxon>Pezizomycotina</taxon>
        <taxon>Sordariomycetes</taxon>
        <taxon>Xylariomycetidae</taxon>
        <taxon>Xylariales</taxon>
        <taxon>Microdochiaceae</taxon>
        <taxon>Microdochium</taxon>
    </lineage>
</organism>
<accession>A0A136INI9</accession>